<dbReference type="InterPro" id="IPR013783">
    <property type="entry name" value="Ig-like_fold"/>
</dbReference>
<evidence type="ECO:0000313" key="2">
    <source>
        <dbReference type="EMBL" id="OIR22448.1"/>
    </source>
</evidence>
<dbReference type="EMBL" id="MIYZ01000013">
    <property type="protein sequence ID" value="OIR22448.1"/>
    <property type="molecule type" value="Genomic_DNA"/>
</dbReference>
<feature type="transmembrane region" description="Helical" evidence="1">
    <location>
        <begin position="12"/>
        <end position="30"/>
    </location>
</feature>
<accession>A0A1J5U1V2</accession>
<sequence length="270" mass="30718">MSSRSTIWIRDALVITFSFYVVFSLSLAPWNDLIIESDISESCNDGCAPSLVFPDDGYYHYTDTVEFEWAPVSVGYRHIVVDSEGEVRYEGNITDNESQTPRLPSGNYTSSIYYTGMSGSSLGEDIEEMPLLLTQQHTTTTASKLSVDWPLVTVTYSLNININEQVSTDKYDTTYLDSFTLIHQVDNLEETKYTYSDFIRGETYSWTVYAVDSEGYTSEYSEPRDVNIDTTKFLAFELFNDWEVPFILLGVLMVIALQAGVFLAREERDD</sequence>
<feature type="transmembrane region" description="Helical" evidence="1">
    <location>
        <begin position="244"/>
        <end position="264"/>
    </location>
</feature>
<organism evidence="2 3">
    <name type="scientific">Marine Group III euryarchaeote CG-Epi2</name>
    <dbReference type="NCBI Taxonomy" id="1888996"/>
    <lineage>
        <taxon>Archaea</taxon>
        <taxon>Methanobacteriati</taxon>
        <taxon>Thermoplasmatota</taxon>
        <taxon>Thermoplasmata</taxon>
        <taxon>Candidatus Thermoprofundales</taxon>
    </lineage>
</organism>
<name>A0A1J5U1V2_9ARCH</name>
<gene>
    <name evidence="2" type="ORF">BET99_04180</name>
</gene>
<comment type="caution">
    <text evidence="2">The sequence shown here is derived from an EMBL/GenBank/DDBJ whole genome shotgun (WGS) entry which is preliminary data.</text>
</comment>
<dbReference type="Proteomes" id="UP000183615">
    <property type="component" value="Unassembled WGS sequence"/>
</dbReference>
<protein>
    <submittedName>
        <fullName evidence="2">Uncharacterized protein</fullName>
    </submittedName>
</protein>
<dbReference type="AlphaFoldDB" id="A0A1J5U1V2"/>
<proteinExistence type="predicted"/>
<reference evidence="2 3" key="1">
    <citation type="submission" date="2016-08" db="EMBL/GenBank/DDBJ databases">
        <title>New Insights into Marine Group III Euryarchaeota, from dark to light.</title>
        <authorList>
            <person name="Haro-Moreno J.M."/>
            <person name="Rodriguez-Valera F."/>
            <person name="Lopez-Garcia P."/>
            <person name="Moreira D."/>
            <person name="Martin-Cuadrado A.B."/>
        </authorList>
    </citation>
    <scope>NUCLEOTIDE SEQUENCE [LARGE SCALE GENOMIC DNA]</scope>
    <source>
        <strain evidence="2">CG-Epi2</strain>
    </source>
</reference>
<keyword evidence="1" id="KW-0812">Transmembrane</keyword>
<keyword evidence="1" id="KW-1133">Transmembrane helix</keyword>
<evidence type="ECO:0000313" key="3">
    <source>
        <dbReference type="Proteomes" id="UP000183615"/>
    </source>
</evidence>
<keyword evidence="1" id="KW-0472">Membrane</keyword>
<evidence type="ECO:0000256" key="1">
    <source>
        <dbReference type="SAM" id="Phobius"/>
    </source>
</evidence>
<dbReference type="Gene3D" id="2.60.40.10">
    <property type="entry name" value="Immunoglobulins"/>
    <property type="match status" value="1"/>
</dbReference>